<feature type="region of interest" description="Disordered" evidence="1">
    <location>
        <begin position="131"/>
        <end position="182"/>
    </location>
</feature>
<evidence type="ECO:0000313" key="2">
    <source>
        <dbReference type="EMBL" id="KAG7477286.1"/>
    </source>
</evidence>
<feature type="region of interest" description="Disordered" evidence="1">
    <location>
        <begin position="14"/>
        <end position="102"/>
    </location>
</feature>
<protein>
    <submittedName>
        <fullName evidence="2">Uncharacterized protein</fullName>
    </submittedName>
</protein>
<organism evidence="2 3">
    <name type="scientific">Megalops atlanticus</name>
    <name type="common">Tarpon</name>
    <name type="synonym">Clupea gigantea</name>
    <dbReference type="NCBI Taxonomy" id="7932"/>
    <lineage>
        <taxon>Eukaryota</taxon>
        <taxon>Metazoa</taxon>
        <taxon>Chordata</taxon>
        <taxon>Craniata</taxon>
        <taxon>Vertebrata</taxon>
        <taxon>Euteleostomi</taxon>
        <taxon>Actinopterygii</taxon>
        <taxon>Neopterygii</taxon>
        <taxon>Teleostei</taxon>
        <taxon>Elopiformes</taxon>
        <taxon>Megalopidae</taxon>
        <taxon>Megalops</taxon>
    </lineage>
</organism>
<dbReference type="OrthoDB" id="419189at2759"/>
<accession>A0A9D3Q5P0</accession>
<comment type="caution">
    <text evidence="2">The sequence shown here is derived from an EMBL/GenBank/DDBJ whole genome shotgun (WGS) entry which is preliminary data.</text>
</comment>
<sequence>MVIFTIPAKKLIHSRTNRAPPAKESRVGRHPADTARSRRRSDYTASGSRSRKIQHEGKQSCFHLSRTSRPSPSSPWLTDSLRSDRTALRAAERKWRKSRSSNDLASYHSLLTAFTAATTAEDFKAHFEKKSVSAQTSGSPPVRVQARALNRNGTPGGDRDPPRSQSLRPVFGPHPPRPLRCI</sequence>
<evidence type="ECO:0000313" key="3">
    <source>
        <dbReference type="Proteomes" id="UP001046870"/>
    </source>
</evidence>
<dbReference type="EMBL" id="JAFDVH010000006">
    <property type="protein sequence ID" value="KAG7477286.1"/>
    <property type="molecule type" value="Genomic_DNA"/>
</dbReference>
<dbReference type="AlphaFoldDB" id="A0A9D3Q5P0"/>
<gene>
    <name evidence="2" type="ORF">MATL_G00092530</name>
</gene>
<keyword evidence="3" id="KW-1185">Reference proteome</keyword>
<feature type="compositionally biased region" description="Basic and acidic residues" evidence="1">
    <location>
        <begin position="21"/>
        <end position="42"/>
    </location>
</feature>
<feature type="compositionally biased region" description="Low complexity" evidence="1">
    <location>
        <begin position="65"/>
        <end position="75"/>
    </location>
</feature>
<proteinExistence type="predicted"/>
<reference evidence="2" key="1">
    <citation type="submission" date="2021-01" db="EMBL/GenBank/DDBJ databases">
        <authorList>
            <person name="Zahm M."/>
            <person name="Roques C."/>
            <person name="Cabau C."/>
            <person name="Klopp C."/>
            <person name="Donnadieu C."/>
            <person name="Jouanno E."/>
            <person name="Lampietro C."/>
            <person name="Louis A."/>
            <person name="Herpin A."/>
            <person name="Echchiki A."/>
            <person name="Berthelot C."/>
            <person name="Parey E."/>
            <person name="Roest-Crollius H."/>
            <person name="Braasch I."/>
            <person name="Postlethwait J."/>
            <person name="Bobe J."/>
            <person name="Montfort J."/>
            <person name="Bouchez O."/>
            <person name="Begum T."/>
            <person name="Mejri S."/>
            <person name="Adams A."/>
            <person name="Chen W.-J."/>
            <person name="Guiguen Y."/>
        </authorList>
    </citation>
    <scope>NUCLEOTIDE SEQUENCE</scope>
    <source>
        <strain evidence="2">YG-15Mar2019-1</strain>
        <tissue evidence="2">Brain</tissue>
    </source>
</reference>
<name>A0A9D3Q5P0_MEGAT</name>
<feature type="compositionally biased region" description="Basic and acidic residues" evidence="1">
    <location>
        <begin position="81"/>
        <end position="93"/>
    </location>
</feature>
<evidence type="ECO:0000256" key="1">
    <source>
        <dbReference type="SAM" id="MobiDB-lite"/>
    </source>
</evidence>
<dbReference type="Proteomes" id="UP001046870">
    <property type="component" value="Chromosome 6"/>
</dbReference>
<feature type="compositionally biased region" description="Pro residues" evidence="1">
    <location>
        <begin position="172"/>
        <end position="182"/>
    </location>
</feature>